<gene>
    <name evidence="1" type="ORF">RHMOL_Rhmol08G0128100</name>
</gene>
<evidence type="ECO:0000313" key="1">
    <source>
        <dbReference type="EMBL" id="KAI8542303.1"/>
    </source>
</evidence>
<reference evidence="1" key="1">
    <citation type="submission" date="2022-02" db="EMBL/GenBank/DDBJ databases">
        <title>Plant Genome Project.</title>
        <authorList>
            <person name="Zhang R.-G."/>
        </authorList>
    </citation>
    <scope>NUCLEOTIDE SEQUENCE</scope>
    <source>
        <strain evidence="1">AT1</strain>
    </source>
</reference>
<comment type="caution">
    <text evidence="1">The sequence shown here is derived from an EMBL/GenBank/DDBJ whole genome shotgun (WGS) entry which is preliminary data.</text>
</comment>
<protein>
    <submittedName>
        <fullName evidence="1">Uncharacterized protein</fullName>
    </submittedName>
</protein>
<keyword evidence="2" id="KW-1185">Reference proteome</keyword>
<proteinExistence type="predicted"/>
<dbReference type="Proteomes" id="UP001062846">
    <property type="component" value="Chromosome 8"/>
</dbReference>
<sequence length="95" mass="10437">MASMASKSHPMSQAEEVSIPDGSRANSTAEAVTSCIHLKSSSGPISQPLDKEVVLRRIRHHKCLNKIRNTFQALLSTPPSSEHRWLEPDDTFSAP</sequence>
<evidence type="ECO:0000313" key="2">
    <source>
        <dbReference type="Proteomes" id="UP001062846"/>
    </source>
</evidence>
<dbReference type="EMBL" id="CM046395">
    <property type="protein sequence ID" value="KAI8542303.1"/>
    <property type="molecule type" value="Genomic_DNA"/>
</dbReference>
<name>A0ACC0MPT6_RHOML</name>
<organism evidence="1 2">
    <name type="scientific">Rhododendron molle</name>
    <name type="common">Chinese azalea</name>
    <name type="synonym">Azalea mollis</name>
    <dbReference type="NCBI Taxonomy" id="49168"/>
    <lineage>
        <taxon>Eukaryota</taxon>
        <taxon>Viridiplantae</taxon>
        <taxon>Streptophyta</taxon>
        <taxon>Embryophyta</taxon>
        <taxon>Tracheophyta</taxon>
        <taxon>Spermatophyta</taxon>
        <taxon>Magnoliopsida</taxon>
        <taxon>eudicotyledons</taxon>
        <taxon>Gunneridae</taxon>
        <taxon>Pentapetalae</taxon>
        <taxon>asterids</taxon>
        <taxon>Ericales</taxon>
        <taxon>Ericaceae</taxon>
        <taxon>Ericoideae</taxon>
        <taxon>Rhodoreae</taxon>
        <taxon>Rhododendron</taxon>
    </lineage>
</organism>
<accession>A0ACC0MPT6</accession>